<dbReference type="KEGG" id="awo:Awo_c16630"/>
<keyword evidence="3" id="KW-1185">Reference proteome</keyword>
<evidence type="ECO:0000313" key="3">
    <source>
        <dbReference type="Proteomes" id="UP000007177"/>
    </source>
</evidence>
<reference evidence="2 3" key="2">
    <citation type="journal article" date="2012" name="PLoS ONE">
        <title>An ancient pathway combining carbon dioxide fixation with the generation and utilization of a sodium ion gradient for ATP synthesis.</title>
        <authorList>
            <person name="Poehlein A."/>
            <person name="Schmidt S."/>
            <person name="Kaster A.K."/>
            <person name="Goenrich M."/>
            <person name="Vollmers J."/>
            <person name="Thurmer A."/>
            <person name="Bertsch J."/>
            <person name="Schuchmann K."/>
            <person name="Voigt B."/>
            <person name="Hecker M."/>
            <person name="Daniel R."/>
            <person name="Thauer R.K."/>
            <person name="Gottschalk G."/>
            <person name="Muller V."/>
        </authorList>
    </citation>
    <scope>NUCLEOTIDE SEQUENCE [LARGE SCALE GENOMIC DNA]</scope>
    <source>
        <strain evidence="3">ATCC 29683 / DSM 1030 / JCM 2381 / KCTC 1655 / WB1</strain>
    </source>
</reference>
<evidence type="ECO:0000313" key="2">
    <source>
        <dbReference type="EMBL" id="AFA48445.1"/>
    </source>
</evidence>
<dbReference type="AlphaFoldDB" id="H6LHA7"/>
<name>H6LHA7_ACEWD</name>
<feature type="domain" description="Peptidase M15A C-terminal" evidence="1">
    <location>
        <begin position="49"/>
        <end position="137"/>
    </location>
</feature>
<dbReference type="Gene3D" id="3.30.1380.10">
    <property type="match status" value="1"/>
</dbReference>
<evidence type="ECO:0000259" key="1">
    <source>
        <dbReference type="Pfam" id="PF08291"/>
    </source>
</evidence>
<organism evidence="2 3">
    <name type="scientific">Acetobacterium woodii (strain ATCC 29683 / DSM 1030 / JCM 2381 / KCTC 1655 / WB1)</name>
    <dbReference type="NCBI Taxonomy" id="931626"/>
    <lineage>
        <taxon>Bacteria</taxon>
        <taxon>Bacillati</taxon>
        <taxon>Bacillota</taxon>
        <taxon>Clostridia</taxon>
        <taxon>Eubacteriales</taxon>
        <taxon>Eubacteriaceae</taxon>
        <taxon>Acetobacterium</taxon>
    </lineage>
</organism>
<proteinExistence type="predicted"/>
<dbReference type="SUPFAM" id="SSF55166">
    <property type="entry name" value="Hedgehog/DD-peptidase"/>
    <property type="match status" value="1"/>
</dbReference>
<dbReference type="STRING" id="931626.Awo_c16630"/>
<accession>H6LHA7</accession>
<dbReference type="RefSeq" id="WP_014356048.1">
    <property type="nucleotide sequence ID" value="NC_016894.1"/>
</dbReference>
<dbReference type="eggNOG" id="COG3108">
    <property type="taxonomic scope" value="Bacteria"/>
</dbReference>
<dbReference type="InterPro" id="IPR009045">
    <property type="entry name" value="Zn_M74/Hedgehog-like"/>
</dbReference>
<protein>
    <recommendedName>
        <fullName evidence="1">Peptidase M15A C-terminal domain-containing protein</fullName>
    </recommendedName>
</protein>
<gene>
    <name evidence="2" type="ordered locus">Awo_c16630</name>
</gene>
<dbReference type="OrthoDB" id="5242612at2"/>
<dbReference type="EMBL" id="CP002987">
    <property type="protein sequence ID" value="AFA48445.1"/>
    <property type="molecule type" value="Genomic_DNA"/>
</dbReference>
<sequence>MKDNKMPRVHQKLNSDALFFQLKDQDQKQQEKAVKREDFRCDCQGRYCDGFPAGINPTLVDKIDELEKILKKKVQIISGVRCEKRNAEADGSNHSFHLLGRAADIRCEPMSVDELAAVAEAVGLLVIRDYRDDVVHCQWND</sequence>
<dbReference type="Proteomes" id="UP000007177">
    <property type="component" value="Chromosome"/>
</dbReference>
<dbReference type="InterPro" id="IPR013230">
    <property type="entry name" value="Peptidase_M15A_C"/>
</dbReference>
<reference evidence="3" key="1">
    <citation type="submission" date="2011-07" db="EMBL/GenBank/DDBJ databases">
        <title>Complete genome sequence of Acetobacterium woodii.</title>
        <authorList>
            <person name="Poehlein A."/>
            <person name="Schmidt S."/>
            <person name="Kaster A.-K."/>
            <person name="Goenrich M."/>
            <person name="Vollmers J."/>
            <person name="Thuermer A."/>
            <person name="Gottschalk G."/>
            <person name="Thauer R.K."/>
            <person name="Daniel R."/>
            <person name="Mueller V."/>
        </authorList>
    </citation>
    <scope>NUCLEOTIDE SEQUENCE [LARGE SCALE GENOMIC DNA]</scope>
    <source>
        <strain evidence="3">ATCC 29683 / DSM 1030 / JCM 2381 / KCTC 1655 / WB1</strain>
    </source>
</reference>
<dbReference type="HOGENOM" id="CLU_124897_1_0_9"/>
<dbReference type="Pfam" id="PF08291">
    <property type="entry name" value="Peptidase_M15_3"/>
    <property type="match status" value="1"/>
</dbReference>